<dbReference type="InterPro" id="IPR012334">
    <property type="entry name" value="Pectin_lyas_fold"/>
</dbReference>
<reference evidence="3" key="1">
    <citation type="journal article" date="2019" name="Int. J. Syst. Evol. Microbiol.">
        <title>The Global Catalogue of Microorganisms (GCM) 10K type strain sequencing project: providing services to taxonomists for standard genome sequencing and annotation.</title>
        <authorList>
            <consortium name="The Broad Institute Genomics Platform"/>
            <consortium name="The Broad Institute Genome Sequencing Center for Infectious Disease"/>
            <person name="Wu L."/>
            <person name="Ma J."/>
        </authorList>
    </citation>
    <scope>NUCLEOTIDE SEQUENCE [LARGE SCALE GENOMIC DNA]</scope>
    <source>
        <strain evidence="3">CCUG 57401</strain>
    </source>
</reference>
<dbReference type="EMBL" id="JBHSMF010000009">
    <property type="protein sequence ID" value="MFC5499596.1"/>
    <property type="molecule type" value="Genomic_DNA"/>
</dbReference>
<proteinExistence type="predicted"/>
<keyword evidence="3" id="KW-1185">Reference proteome</keyword>
<gene>
    <name evidence="2" type="ORF">ACFPOE_18775</name>
</gene>
<dbReference type="InterPro" id="IPR007742">
    <property type="entry name" value="NosD_dom"/>
</dbReference>
<evidence type="ECO:0000313" key="3">
    <source>
        <dbReference type="Proteomes" id="UP001596037"/>
    </source>
</evidence>
<feature type="domain" description="Periplasmic copper-binding protein NosD beta helix" evidence="1">
    <location>
        <begin position="141"/>
        <end position="297"/>
    </location>
</feature>
<evidence type="ECO:0000259" key="1">
    <source>
        <dbReference type="Pfam" id="PF05048"/>
    </source>
</evidence>
<dbReference type="SUPFAM" id="SSF51126">
    <property type="entry name" value="Pectin lyase-like"/>
    <property type="match status" value="1"/>
</dbReference>
<dbReference type="InterPro" id="IPR006626">
    <property type="entry name" value="PbH1"/>
</dbReference>
<evidence type="ECO:0000313" key="2">
    <source>
        <dbReference type="EMBL" id="MFC5499596.1"/>
    </source>
</evidence>
<dbReference type="InterPro" id="IPR011050">
    <property type="entry name" value="Pectin_lyase_fold/virulence"/>
</dbReference>
<organism evidence="2 3">
    <name type="scientific">Caenimonas terrae</name>
    <dbReference type="NCBI Taxonomy" id="696074"/>
    <lineage>
        <taxon>Bacteria</taxon>
        <taxon>Pseudomonadati</taxon>
        <taxon>Pseudomonadota</taxon>
        <taxon>Betaproteobacteria</taxon>
        <taxon>Burkholderiales</taxon>
        <taxon>Comamonadaceae</taxon>
        <taxon>Caenimonas</taxon>
    </lineage>
</organism>
<dbReference type="RefSeq" id="WP_376851814.1">
    <property type="nucleotide sequence ID" value="NZ_JBHSMF010000009.1"/>
</dbReference>
<dbReference type="PROSITE" id="PS51257">
    <property type="entry name" value="PROKAR_LIPOPROTEIN"/>
    <property type="match status" value="1"/>
</dbReference>
<dbReference type="Proteomes" id="UP001596037">
    <property type="component" value="Unassembled WGS sequence"/>
</dbReference>
<protein>
    <submittedName>
        <fullName evidence="2">NosD domain-containing protein</fullName>
    </submittedName>
</protein>
<name>A0ABW0NGS5_9BURK</name>
<comment type="caution">
    <text evidence="2">The sequence shown here is derived from an EMBL/GenBank/DDBJ whole genome shotgun (WGS) entry which is preliminary data.</text>
</comment>
<accession>A0ABW0NGS5</accession>
<dbReference type="SMART" id="SM00710">
    <property type="entry name" value="PbH1"/>
    <property type="match status" value="5"/>
</dbReference>
<dbReference type="Gene3D" id="2.160.20.10">
    <property type="entry name" value="Single-stranded right-handed beta-helix, Pectin lyase-like"/>
    <property type="match status" value="1"/>
</dbReference>
<dbReference type="Pfam" id="PF05048">
    <property type="entry name" value="NosD"/>
    <property type="match status" value="1"/>
</dbReference>
<sequence>MRTGLLAGIASALLLAGCGGNWGPNDNPENGTPLVVSKEGDDGSDGTLRWAILKSNADPGKFRIVLTPTAGGTLVIRPLSQLPPLVGPARIEGPWTGTGTPTVALDGSPWLDLTQFSVPGAPTACPGETAGQFGPNTRSLSHPGLQVADSRDVEITGFEVRNFCIGIMSLRSHDNFIHHMRLVGNLGAAGILVTGDDGSAAGGAAGNSTHNVIERNVFLNNTDGLDVARGSSGTVVRANSFTIDANGIASSGIEIISSANVLLDGNRLEGYATALQLGADGHTVTGNTLVNNTIGLQMGGTGYKVTGNTVTGNRAGVVQTSGGTKLNTVSQNLIYANGQDIHRCGPLNGASMVSDSGVCPDQAAQNSRLDFSLNGFDGSIPNDDGSACPDRIPDCTPPQNYPVLSGSAFGSNGFTVNGTLSSRASMTFTIEVFASRGDGVAGRGEGEVYLGKVDVNSNAAGLATFSFAAGSDPLKDGTKKVYFTATATRIANGQTSEFSLPQLVQRP</sequence>